<comment type="similarity">
    <text evidence="11 12">Belongs to the TonB-dependent receptor family.</text>
</comment>
<dbReference type="InterPro" id="IPR012910">
    <property type="entry name" value="Plug_dom"/>
</dbReference>
<evidence type="ECO:0000256" key="6">
    <source>
        <dbReference type="ARBA" id="ARBA00023004"/>
    </source>
</evidence>
<keyword evidence="2 11" id="KW-0813">Transport</keyword>
<feature type="signal peptide" evidence="14">
    <location>
        <begin position="1"/>
        <end position="26"/>
    </location>
</feature>
<evidence type="ECO:0000256" key="14">
    <source>
        <dbReference type="SAM" id="SignalP"/>
    </source>
</evidence>
<keyword evidence="7" id="KW-0406">Ion transport</keyword>
<comment type="subcellular location">
    <subcellularLocation>
        <location evidence="1 11">Cell outer membrane</location>
        <topology evidence="1 11">Multi-pass membrane protein</topology>
    </subcellularLocation>
</comment>
<organism evidence="17 18">
    <name type="scientific">Sphingomonas adhaesiva</name>
    <dbReference type="NCBI Taxonomy" id="28212"/>
    <lineage>
        <taxon>Bacteria</taxon>
        <taxon>Pseudomonadati</taxon>
        <taxon>Pseudomonadota</taxon>
        <taxon>Alphaproteobacteria</taxon>
        <taxon>Sphingomonadales</taxon>
        <taxon>Sphingomonadaceae</taxon>
        <taxon>Sphingomonas</taxon>
    </lineage>
</organism>
<dbReference type="InterPro" id="IPR000531">
    <property type="entry name" value="Beta-barrel_TonB"/>
</dbReference>
<proteinExistence type="inferred from homology"/>
<evidence type="ECO:0000256" key="10">
    <source>
        <dbReference type="ARBA" id="ARBA00023237"/>
    </source>
</evidence>
<evidence type="ECO:0000259" key="16">
    <source>
        <dbReference type="Pfam" id="PF07715"/>
    </source>
</evidence>
<evidence type="ECO:0000259" key="15">
    <source>
        <dbReference type="Pfam" id="PF00593"/>
    </source>
</evidence>
<dbReference type="InterPro" id="IPR036942">
    <property type="entry name" value="Beta-barrel_TonB_sf"/>
</dbReference>
<dbReference type="Pfam" id="PF00593">
    <property type="entry name" value="TonB_dep_Rec_b-barrel"/>
    <property type="match status" value="1"/>
</dbReference>
<evidence type="ECO:0000256" key="8">
    <source>
        <dbReference type="ARBA" id="ARBA00023077"/>
    </source>
</evidence>
<evidence type="ECO:0000256" key="5">
    <source>
        <dbReference type="ARBA" id="ARBA00022692"/>
    </source>
</evidence>
<evidence type="ECO:0000256" key="11">
    <source>
        <dbReference type="PROSITE-ProRule" id="PRU01360"/>
    </source>
</evidence>
<keyword evidence="6" id="KW-0408">Iron</keyword>
<evidence type="ECO:0000256" key="1">
    <source>
        <dbReference type="ARBA" id="ARBA00004571"/>
    </source>
</evidence>
<keyword evidence="4" id="KW-0410">Iron transport</keyword>
<evidence type="ECO:0000256" key="7">
    <source>
        <dbReference type="ARBA" id="ARBA00023065"/>
    </source>
</evidence>
<keyword evidence="5 11" id="KW-0812">Transmembrane</keyword>
<keyword evidence="8 12" id="KW-0798">TonB box</keyword>
<feature type="region of interest" description="Disordered" evidence="13">
    <location>
        <begin position="627"/>
        <end position="646"/>
    </location>
</feature>
<dbReference type="Gene3D" id="2.40.170.20">
    <property type="entry name" value="TonB-dependent receptor, beta-barrel domain"/>
    <property type="match status" value="2"/>
</dbReference>
<dbReference type="SUPFAM" id="SSF56935">
    <property type="entry name" value="Porins"/>
    <property type="match status" value="1"/>
</dbReference>
<keyword evidence="14" id="KW-0732">Signal</keyword>
<dbReference type="InterPro" id="IPR039426">
    <property type="entry name" value="TonB-dep_rcpt-like"/>
</dbReference>
<evidence type="ECO:0000313" key="18">
    <source>
        <dbReference type="Proteomes" id="UP000218323"/>
    </source>
</evidence>
<name>A0A2A4ICH8_9SPHN</name>
<evidence type="ECO:0000256" key="4">
    <source>
        <dbReference type="ARBA" id="ARBA00022496"/>
    </source>
</evidence>
<dbReference type="AlphaFoldDB" id="A0A2A4ICH8"/>
<dbReference type="GO" id="GO:0006826">
    <property type="term" value="P:iron ion transport"/>
    <property type="evidence" value="ECO:0007669"/>
    <property type="project" value="UniProtKB-KW"/>
</dbReference>
<dbReference type="EMBL" id="NWVC01000001">
    <property type="protein sequence ID" value="PCG15492.1"/>
    <property type="molecule type" value="Genomic_DNA"/>
</dbReference>
<dbReference type="RefSeq" id="WP_096640321.1">
    <property type="nucleotide sequence ID" value="NZ_JBHIWA010000004.1"/>
</dbReference>
<dbReference type="PANTHER" id="PTHR32552:SF81">
    <property type="entry name" value="TONB-DEPENDENT OUTER MEMBRANE RECEPTOR"/>
    <property type="match status" value="1"/>
</dbReference>
<feature type="chain" id="PRO_5012404402" evidence="14">
    <location>
        <begin position="27"/>
        <end position="825"/>
    </location>
</feature>
<dbReference type="GO" id="GO:0009279">
    <property type="term" value="C:cell outer membrane"/>
    <property type="evidence" value="ECO:0007669"/>
    <property type="project" value="UniProtKB-SubCell"/>
</dbReference>
<dbReference type="PROSITE" id="PS52016">
    <property type="entry name" value="TONB_DEPENDENT_REC_3"/>
    <property type="match status" value="1"/>
</dbReference>
<feature type="compositionally biased region" description="Polar residues" evidence="13">
    <location>
        <begin position="629"/>
        <end position="645"/>
    </location>
</feature>
<keyword evidence="10 11" id="KW-0998">Cell outer membrane</keyword>
<dbReference type="Proteomes" id="UP000218323">
    <property type="component" value="Unassembled WGS sequence"/>
</dbReference>
<reference evidence="17 18" key="1">
    <citation type="submission" date="2017-09" db="EMBL/GenBank/DDBJ databases">
        <title>Sphingomonas adhaesiva DSM 7418, whole genome shotgun sequence.</title>
        <authorList>
            <person name="Feng G."/>
            <person name="Zhu H."/>
        </authorList>
    </citation>
    <scope>NUCLEOTIDE SEQUENCE [LARGE SCALE GENOMIC DNA]</scope>
    <source>
        <strain evidence="17 18">DSM 7418</strain>
    </source>
</reference>
<gene>
    <name evidence="17" type="ORF">COA07_00365</name>
</gene>
<dbReference type="Pfam" id="PF07715">
    <property type="entry name" value="Plug"/>
    <property type="match status" value="1"/>
</dbReference>
<keyword evidence="17" id="KW-0675">Receptor</keyword>
<comment type="caution">
    <text evidence="17">The sequence shown here is derived from an EMBL/GenBank/DDBJ whole genome shotgun (WGS) entry which is preliminary data.</text>
</comment>
<evidence type="ECO:0000256" key="9">
    <source>
        <dbReference type="ARBA" id="ARBA00023136"/>
    </source>
</evidence>
<evidence type="ECO:0000256" key="2">
    <source>
        <dbReference type="ARBA" id="ARBA00022448"/>
    </source>
</evidence>
<evidence type="ECO:0000256" key="13">
    <source>
        <dbReference type="SAM" id="MobiDB-lite"/>
    </source>
</evidence>
<dbReference type="PANTHER" id="PTHR32552">
    <property type="entry name" value="FERRICHROME IRON RECEPTOR-RELATED"/>
    <property type="match status" value="1"/>
</dbReference>
<protein>
    <submittedName>
        <fullName evidence="17">TonB-dependent receptor</fullName>
    </submittedName>
</protein>
<feature type="domain" description="TonB-dependent receptor plug" evidence="16">
    <location>
        <begin position="68"/>
        <end position="179"/>
    </location>
</feature>
<evidence type="ECO:0000256" key="3">
    <source>
        <dbReference type="ARBA" id="ARBA00022452"/>
    </source>
</evidence>
<feature type="domain" description="TonB-dependent receptor-like beta-barrel" evidence="15">
    <location>
        <begin position="348"/>
        <end position="775"/>
    </location>
</feature>
<keyword evidence="3 11" id="KW-1134">Transmembrane beta strand</keyword>
<accession>A0A2A4ICH8</accession>
<sequence>MLFSARTRWCLLSGIAALTIPAVAQAAPAAAAPAAAAEPASTAEAPAADPAQGLGDIVVTATRRETNLQRTPIAISVIDPTVIKDRHVQSLIDLADGTVPSLRVATFEARQSALTIGIRGIVPFDQNQTARDTGVGVYIDGVYLGRSQGLNAALFDVARLEVLRGPQGTLFGRNTEGGALSIVTKGPSGEFGGRAVAGVGNYGSYNGELHLDLPEVSNVSVKLDGVVQHQDPTVRNPLSGQAGWNQYQRVGGRITALWKPVDGFSAEISYDQAKDENTPFYSQLVSYNPNGYNVGAYNGANVLTFNGAACNVKVNGVTTNPCIAPLSPLVTVSGGNRMSDADIGVPQQVSVDRTHGTAATLKYDVAPHLQLRSITAWRGVTTDQWDNSGGAHRSIFAPNTNFSRYSLSYLRQTQFSQEFQAVGSAEHLDYAVGLYYFTERAREYAATPTTNKWNATGTAYTINDAQTWNMANWLRQRDSNAVAHSYAAFGQATYSPLDVVHITLGGRYTKDKRRGALTMISGVATPYTFTYDNSRFDPMATIAFDAAPNVNLYAKYATGYRAGGANARSSNFGAFGPEAVKSYEVGAKMDLLDRHVRLNLAGYIMDRTGTQIDFDFVDTNPFLADGRTANPNYTKHTENTRNAPGTSRIRGLEADLTVKAAEGLTLGASYAYTYTNVPATPNTLLPGNPLTQVFVVFTPRNAGSAFADYEVPVGSGDMRLRFHLDGNYADPVYSFQNETTRTDKSFVMNGRIALADIPLNDNGQRLTVSLWGRNLLNESYIYRRSAANSSPTVNNDGSLNYGGVLGDYANFNPPRTFGVEGTLNF</sequence>
<keyword evidence="9 11" id="KW-0472">Membrane</keyword>
<evidence type="ECO:0000313" key="17">
    <source>
        <dbReference type="EMBL" id="PCG15492.1"/>
    </source>
</evidence>
<keyword evidence="18" id="KW-1185">Reference proteome</keyword>
<evidence type="ECO:0000256" key="12">
    <source>
        <dbReference type="RuleBase" id="RU003357"/>
    </source>
</evidence>